<comment type="function">
    <text evidence="9">Transcription factor that binds specifically to a 5'-AA[AG]G-3' consensus core sequence.</text>
</comment>
<keyword evidence="3 9" id="KW-0862">Zinc</keyword>
<reference evidence="12" key="4">
    <citation type="submission" date="2013-02" db="EMBL/GenBank/DDBJ databases">
        <title>Cloned Dof gene(s) of Sorghum biocolor, pant chari 5.</title>
        <authorList>
            <person name="Gupta S."/>
            <person name="Kushwaha H."/>
            <person name="Singh V.K."/>
            <person name="Bisht N.C."/>
            <person name="Yadav D."/>
        </authorList>
    </citation>
    <scope>NUCLEOTIDE SEQUENCE</scope>
</reference>
<keyword evidence="15" id="KW-1185">Reference proteome</keyword>
<dbReference type="InParanoid" id="C5X9D9"/>
<evidence type="ECO:0000256" key="10">
    <source>
        <dbReference type="SAM" id="MobiDB-lite"/>
    </source>
</evidence>
<reference evidence="15" key="6">
    <citation type="journal article" date="2018" name="Plant J.">
        <title>The Sorghum bicolor reference genome: improved assembly, gene annotations, a transcriptome atlas, and signatures of genome organization.</title>
        <authorList>
            <person name="McCormick R.F."/>
            <person name="Truong S.K."/>
            <person name="Sreedasyam A."/>
            <person name="Jenkins J."/>
            <person name="Shu S."/>
            <person name="Sims D."/>
            <person name="Kennedy M."/>
            <person name="Amirebrahimi M."/>
            <person name="Weers B.D."/>
            <person name="McKinley B."/>
            <person name="Mattison A."/>
            <person name="Morishige D.T."/>
            <person name="Grimwood J."/>
            <person name="Schmutz J."/>
            <person name="Mullet J.E."/>
        </authorList>
    </citation>
    <scope>NUCLEOTIDE SEQUENCE [LARGE SCALE GENOMIC DNA]</scope>
    <source>
        <strain evidence="15">cv. BTx623</strain>
    </source>
</reference>
<evidence type="ECO:0000313" key="12">
    <source>
        <dbReference type="EMBL" id="AGL40013.1"/>
    </source>
</evidence>
<feature type="compositionally biased region" description="Polar residues" evidence="10">
    <location>
        <begin position="272"/>
        <end position="285"/>
    </location>
</feature>
<keyword evidence="6 9" id="KW-0804">Transcription</keyword>
<gene>
    <name evidence="12" type="primary">dof6</name>
    <name evidence="13" type="synonym">Dof6</name>
    <name evidence="14" type="ORF">SORBI_3002G313800</name>
</gene>
<reference evidence="14 15" key="2">
    <citation type="journal article" date="2009" name="Nature">
        <title>The Sorghum bicolor genome and the diversification of grasses.</title>
        <authorList>
            <person name="Paterson A.H."/>
            <person name="Bowers J.E."/>
            <person name="Bruggmann R."/>
            <person name="Dubchak I."/>
            <person name="Grimwood J."/>
            <person name="Gundlach H."/>
            <person name="Haberer G."/>
            <person name="Hellsten U."/>
            <person name="Mitros T."/>
            <person name="Poliakov A."/>
            <person name="Schmutz J."/>
            <person name="Spannagl M."/>
            <person name="Tang H."/>
            <person name="Wang X."/>
            <person name="Wicker T."/>
            <person name="Bharti A.K."/>
            <person name="Chapman J."/>
            <person name="Feltus F.A."/>
            <person name="Gowik U."/>
            <person name="Grigoriev I.V."/>
            <person name="Lyons E."/>
            <person name="Maher C.A."/>
            <person name="Martis M."/>
            <person name="Narechania A."/>
            <person name="Otillar R.P."/>
            <person name="Penning B.W."/>
            <person name="Salamov A.A."/>
            <person name="Wang Y."/>
            <person name="Zhang L."/>
            <person name="Carpita N.C."/>
            <person name="Freeling M."/>
            <person name="Gingle A.R."/>
            <person name="Hash C.T."/>
            <person name="Keller B."/>
            <person name="Klein P."/>
            <person name="Kresovich S."/>
            <person name="McCann M.C."/>
            <person name="Ming R."/>
            <person name="Peterson D.G."/>
            <person name="Mehboob-ur-Rahman"/>
            <person name="Ware D."/>
            <person name="Westhoff P."/>
            <person name="Mayer K.F."/>
            <person name="Messing J."/>
            <person name="Rokhsar D.S."/>
        </authorList>
    </citation>
    <scope>NUCLEOTIDE SEQUENCE [LARGE SCALE GENOMIC DNA]</scope>
    <source>
        <strain evidence="15">cv. BTx623</strain>
    </source>
</reference>
<evidence type="ECO:0000256" key="4">
    <source>
        <dbReference type="ARBA" id="ARBA00023015"/>
    </source>
</evidence>
<dbReference type="HOGENOM" id="CLU_036438_0_1_1"/>
<feature type="domain" description="Dof-type" evidence="11">
    <location>
        <begin position="46"/>
        <end position="100"/>
    </location>
</feature>
<feature type="region of interest" description="Disordered" evidence="10">
    <location>
        <begin position="1"/>
        <end position="24"/>
    </location>
</feature>
<dbReference type="GeneID" id="8077488"/>
<evidence type="ECO:0000256" key="6">
    <source>
        <dbReference type="ARBA" id="ARBA00023163"/>
    </source>
</evidence>
<dbReference type="OrthoDB" id="1927254at2759"/>
<sequence>MAGAGGATAVQQPAAGAPAAAGGAARSGVGAGAAGAPVADPRAEALRCPRCDSANTKFCYYNNYSLSQPRHFCKACKRYWTRGGTLRNVPVGGGCRKNKRSRSSGGAGGRNGSSSSASAAAAAVTSSSAASTLSLPPPTGSLPSLTSALGLPGGASLASLLLGTAGSGGDHLGLFQAAMQSVVSSEATAYEMQQQQSQVDHLLGLGYGGATGAGAQIHLKPWMQEAAGAGGIMDSFYAPLLSSSLVPGLEELHVKAEVAGAGDHQQKPAPGDQQSASWELPTPSSSNVDANVIASDALMAAAAASMNPAVSSSTSTAPTTVPSSFMYWGNGGIGGAAAAWPDLANCGSSIATLF</sequence>
<evidence type="ECO:0000259" key="11">
    <source>
        <dbReference type="PROSITE" id="PS50884"/>
    </source>
</evidence>
<evidence type="ECO:0000313" key="13">
    <source>
        <dbReference type="EMBL" id="DAA34009.1"/>
    </source>
</evidence>
<dbReference type="GO" id="GO:0005634">
    <property type="term" value="C:nucleus"/>
    <property type="evidence" value="ECO:0007669"/>
    <property type="project" value="UniProtKB-SubCell"/>
</dbReference>
<keyword evidence="2 8" id="KW-0863">Zinc-finger</keyword>
<dbReference type="PROSITE" id="PS01361">
    <property type="entry name" value="ZF_DOF_1"/>
    <property type="match status" value="1"/>
</dbReference>
<accession>C5X9D9</accession>
<dbReference type="eggNOG" id="ENOG502RBT7">
    <property type="taxonomic scope" value="Eukaryota"/>
</dbReference>
<dbReference type="PANTHER" id="PTHR31992">
    <property type="entry name" value="DOF ZINC FINGER PROTEIN DOF1.4-RELATED"/>
    <property type="match status" value="1"/>
</dbReference>
<organism evidence="14 15">
    <name type="scientific">Sorghum bicolor</name>
    <name type="common">Sorghum</name>
    <name type="synonym">Sorghum vulgare</name>
    <dbReference type="NCBI Taxonomy" id="4558"/>
    <lineage>
        <taxon>Eukaryota</taxon>
        <taxon>Viridiplantae</taxon>
        <taxon>Streptophyta</taxon>
        <taxon>Embryophyta</taxon>
        <taxon>Tracheophyta</taxon>
        <taxon>Spermatophyta</taxon>
        <taxon>Magnoliopsida</taxon>
        <taxon>Liliopsida</taxon>
        <taxon>Poales</taxon>
        <taxon>Poaceae</taxon>
        <taxon>PACMAD clade</taxon>
        <taxon>Panicoideae</taxon>
        <taxon>Andropogonodae</taxon>
        <taxon>Andropogoneae</taxon>
        <taxon>Sorghinae</taxon>
        <taxon>Sorghum</taxon>
    </lineage>
</organism>
<dbReference type="InterPro" id="IPR045174">
    <property type="entry name" value="Dof"/>
</dbReference>
<keyword evidence="5 8" id="KW-0238">DNA-binding</keyword>
<dbReference type="PROSITE" id="PS50884">
    <property type="entry name" value="ZF_DOF_2"/>
    <property type="match status" value="1"/>
</dbReference>
<dbReference type="KEGG" id="sbi:8077488"/>
<evidence type="ECO:0000256" key="5">
    <source>
        <dbReference type="ARBA" id="ARBA00023125"/>
    </source>
</evidence>
<feature type="compositionally biased region" description="Low complexity" evidence="10">
    <location>
        <begin position="7"/>
        <end position="24"/>
    </location>
</feature>
<evidence type="ECO:0000256" key="9">
    <source>
        <dbReference type="RuleBase" id="RU369094"/>
    </source>
</evidence>
<proteinExistence type="predicted"/>
<dbReference type="InterPro" id="IPR003851">
    <property type="entry name" value="Znf_Dof"/>
</dbReference>
<dbReference type="EMBL" id="BK006986">
    <property type="protein sequence ID" value="DAA34009.1"/>
    <property type="molecule type" value="Genomic_DNA"/>
</dbReference>
<dbReference type="STRING" id="4558.C5X9D9"/>
<comment type="subcellular location">
    <subcellularLocation>
        <location evidence="8 9">Nucleus</location>
    </subcellularLocation>
</comment>
<dbReference type="Pfam" id="PF02701">
    <property type="entry name" value="Zn_ribbon_Dof"/>
    <property type="match status" value="1"/>
</dbReference>
<dbReference type="PANTHER" id="PTHR31992:SF141">
    <property type="entry name" value="DOF ZINC FINGER PROTEIN DOF1.4"/>
    <property type="match status" value="1"/>
</dbReference>
<keyword evidence="1 9" id="KW-0479">Metal-binding</keyword>
<dbReference type="EMBL" id="KC582403">
    <property type="protein sequence ID" value="AGL40013.1"/>
    <property type="molecule type" value="Genomic_DNA"/>
</dbReference>
<reference evidence="13" key="3">
    <citation type="journal article" date="2011" name="Mol. Biol. Rep.">
        <title>Genome wide identification of Dof transcription factor gene family in sorghum and its comparative phylogenetic analysis with rice and Arabidopsis.</title>
        <authorList>
            <person name="Kushwaha H."/>
            <person name="Gupta S."/>
            <person name="Singh V.K."/>
            <person name="Rastogi S."/>
            <person name="Yadav D."/>
        </authorList>
    </citation>
    <scope>NUCLEOTIDE SEQUENCE</scope>
</reference>
<dbReference type="OMA" id="AAGEQSW"/>
<feature type="region of interest" description="Disordered" evidence="10">
    <location>
        <begin position="90"/>
        <end position="115"/>
    </location>
</feature>
<evidence type="ECO:0000256" key="1">
    <source>
        <dbReference type="ARBA" id="ARBA00022723"/>
    </source>
</evidence>
<evidence type="ECO:0000256" key="7">
    <source>
        <dbReference type="ARBA" id="ARBA00023242"/>
    </source>
</evidence>
<evidence type="ECO:0000313" key="14">
    <source>
        <dbReference type="EMBL" id="EER97271.1"/>
    </source>
</evidence>
<dbReference type="Gramene" id="EER97271">
    <property type="protein sequence ID" value="EER97271"/>
    <property type="gene ID" value="SORBI_3002G313800"/>
</dbReference>
<name>C5X9D9_SORBI</name>
<dbReference type="GO" id="GO:0003677">
    <property type="term" value="F:DNA binding"/>
    <property type="evidence" value="ECO:0007669"/>
    <property type="project" value="UniProtKB-UniRule"/>
</dbReference>
<reference evidence="13" key="1">
    <citation type="journal article" date="2008" name="Online J. Bioinform.">
        <title>In silico analysis of PCR amplified DOF (DNA binding with one finger) transcription factor domain and cloned genes from cereals and millets.</title>
        <authorList>
            <person name="Kushwaha H."/>
            <person name="Gupta N."/>
            <person name="Singh V.K."/>
            <person name="Kumar A."/>
            <person name="Yadav D."/>
        </authorList>
    </citation>
    <scope>NUCLEOTIDE SEQUENCE</scope>
</reference>
<dbReference type="AlphaFoldDB" id="C5X9D9"/>
<evidence type="ECO:0000256" key="3">
    <source>
        <dbReference type="ARBA" id="ARBA00022833"/>
    </source>
</evidence>
<evidence type="ECO:0000256" key="2">
    <source>
        <dbReference type="ARBA" id="ARBA00022771"/>
    </source>
</evidence>
<reference evidence="14" key="5">
    <citation type="submission" date="2017-02" db="EMBL/GenBank/DDBJ databases">
        <title>WGS assembly of Sorghum bicolor.</title>
        <authorList>
            <person name="Paterson A."/>
            <person name="Mullet J."/>
            <person name="Bowers J."/>
            <person name="Bruggmann R."/>
            <person name="Dubchak I."/>
            <person name="Grimwood J."/>
            <person name="Gundlach H."/>
            <person name="Haberer G."/>
            <person name="Hellsten U."/>
            <person name="Mitros T."/>
            <person name="Poliakov A."/>
            <person name="Schmutz J."/>
            <person name="Spannagl M."/>
            <person name="Tang H."/>
            <person name="Wang X."/>
            <person name="Wicker T."/>
            <person name="Bharti A."/>
            <person name="Chapman J."/>
            <person name="Feltus F."/>
            <person name="Gowik U."/>
            <person name="Grigoriev I."/>
            <person name="Lyons E."/>
            <person name="Maher C."/>
            <person name="Martis M."/>
            <person name="Narechania A."/>
            <person name="Otillar R."/>
            <person name="Penning B."/>
            <person name="Salamov A."/>
            <person name="Wang Y."/>
            <person name="Zhang L."/>
            <person name="Carpita N."/>
            <person name="Freeling M."/>
            <person name="Gingle A."/>
            <person name="Hash C."/>
            <person name="Keller B."/>
            <person name="Klein P."/>
            <person name="Kresovich S."/>
            <person name="Mccann M."/>
            <person name="Ming R."/>
            <person name="Peterson D."/>
            <person name="Rahman M."/>
            <person name="Ware D."/>
            <person name="Westhoff P."/>
            <person name="Mayer K."/>
            <person name="Messing J."/>
            <person name="Sims D."/>
            <person name="Jenkins J."/>
            <person name="Shu S."/>
            <person name="Rokhsar D."/>
        </authorList>
    </citation>
    <scope>NUCLEOTIDE SEQUENCE</scope>
</reference>
<feature type="region of interest" description="Disordered" evidence="10">
    <location>
        <begin position="261"/>
        <end position="285"/>
    </location>
</feature>
<dbReference type="EMBL" id="CM000761">
    <property type="protein sequence ID" value="EER97271.1"/>
    <property type="molecule type" value="Genomic_DNA"/>
</dbReference>
<protein>
    <recommendedName>
        <fullName evidence="9">Dof zinc finger protein</fullName>
    </recommendedName>
</protein>
<dbReference type="GO" id="GO:0003700">
    <property type="term" value="F:DNA-binding transcription factor activity"/>
    <property type="evidence" value="ECO:0007669"/>
    <property type="project" value="UniProtKB-UniRule"/>
</dbReference>
<keyword evidence="7 8" id="KW-0539">Nucleus</keyword>
<keyword evidence="4 9" id="KW-0805">Transcription regulation</keyword>
<evidence type="ECO:0000256" key="8">
    <source>
        <dbReference type="PROSITE-ProRule" id="PRU00071"/>
    </source>
</evidence>
<evidence type="ECO:0000313" key="15">
    <source>
        <dbReference type="Proteomes" id="UP000000768"/>
    </source>
</evidence>
<dbReference type="Proteomes" id="UP000000768">
    <property type="component" value="Chromosome 2"/>
</dbReference>
<dbReference type="GO" id="GO:0008270">
    <property type="term" value="F:zinc ion binding"/>
    <property type="evidence" value="ECO:0007669"/>
    <property type="project" value="UniProtKB-KW"/>
</dbReference>